<comment type="caution">
    <text evidence="2">The sequence shown here is derived from an EMBL/GenBank/DDBJ whole genome shotgun (WGS) entry which is preliminary data.</text>
</comment>
<feature type="domain" description="NADPH-dependent FMN reductase-like" evidence="1">
    <location>
        <begin position="4"/>
        <end position="143"/>
    </location>
</feature>
<dbReference type="InterPro" id="IPR050712">
    <property type="entry name" value="NAD(P)H-dep_reductase"/>
</dbReference>
<sequence>MEQIVIISGSIRKRSQTLKISKYLHNFILEKYDYPTVLVDLKKYNFPIFNERFHYIENPTAEQIEFRNIINDASHIIIVCPAYNLSLPAAVKNIIDFLTEEWKGKIVGFTTISEGTFGAKNVWEDLSKIMTHLKASPIETGILMPSVQNYFDENEAIADPISMEKHADAFVKKLVSD</sequence>
<protein>
    <submittedName>
        <fullName evidence="2">NADPH-dependent FMN reductase</fullName>
        <ecNumber evidence="2">1.-.-.-</ecNumber>
    </submittedName>
</protein>
<dbReference type="PANTHER" id="PTHR30543:SF21">
    <property type="entry name" value="NAD(P)H-DEPENDENT FMN REDUCTASE LOT6"/>
    <property type="match status" value="1"/>
</dbReference>
<proteinExistence type="predicted"/>
<evidence type="ECO:0000259" key="1">
    <source>
        <dbReference type="Pfam" id="PF03358"/>
    </source>
</evidence>
<keyword evidence="3" id="KW-1185">Reference proteome</keyword>
<dbReference type="InterPro" id="IPR029039">
    <property type="entry name" value="Flavoprotein-like_sf"/>
</dbReference>
<name>A0ABV7Z0D9_9BACT</name>
<dbReference type="SUPFAM" id="SSF52218">
    <property type="entry name" value="Flavoproteins"/>
    <property type="match status" value="1"/>
</dbReference>
<gene>
    <name evidence="2" type="ORF">ACFOOI_18040</name>
</gene>
<evidence type="ECO:0000313" key="3">
    <source>
        <dbReference type="Proteomes" id="UP001595616"/>
    </source>
</evidence>
<dbReference type="Gene3D" id="3.40.50.360">
    <property type="match status" value="1"/>
</dbReference>
<dbReference type="RefSeq" id="WP_379839449.1">
    <property type="nucleotide sequence ID" value="NZ_JBHRYQ010000001.1"/>
</dbReference>
<dbReference type="InterPro" id="IPR005025">
    <property type="entry name" value="FMN_Rdtase-like_dom"/>
</dbReference>
<dbReference type="Pfam" id="PF03358">
    <property type="entry name" value="FMN_red"/>
    <property type="match status" value="1"/>
</dbReference>
<dbReference type="GO" id="GO:0016491">
    <property type="term" value="F:oxidoreductase activity"/>
    <property type="evidence" value="ECO:0007669"/>
    <property type="project" value="UniProtKB-KW"/>
</dbReference>
<accession>A0ABV7Z0D9</accession>
<evidence type="ECO:0000313" key="2">
    <source>
        <dbReference type="EMBL" id="MFC3812567.1"/>
    </source>
</evidence>
<dbReference type="EC" id="1.-.-.-" evidence="2"/>
<organism evidence="2 3">
    <name type="scientific">Lacihabitans lacunae</name>
    <dbReference type="NCBI Taxonomy" id="1028214"/>
    <lineage>
        <taxon>Bacteria</taxon>
        <taxon>Pseudomonadati</taxon>
        <taxon>Bacteroidota</taxon>
        <taxon>Cytophagia</taxon>
        <taxon>Cytophagales</taxon>
        <taxon>Leadbetterellaceae</taxon>
        <taxon>Lacihabitans</taxon>
    </lineage>
</organism>
<dbReference type="Proteomes" id="UP001595616">
    <property type="component" value="Unassembled WGS sequence"/>
</dbReference>
<keyword evidence="2" id="KW-0560">Oxidoreductase</keyword>
<reference evidence="3" key="1">
    <citation type="journal article" date="2019" name="Int. J. Syst. Evol. Microbiol.">
        <title>The Global Catalogue of Microorganisms (GCM) 10K type strain sequencing project: providing services to taxonomists for standard genome sequencing and annotation.</title>
        <authorList>
            <consortium name="The Broad Institute Genomics Platform"/>
            <consortium name="The Broad Institute Genome Sequencing Center for Infectious Disease"/>
            <person name="Wu L."/>
            <person name="Ma J."/>
        </authorList>
    </citation>
    <scope>NUCLEOTIDE SEQUENCE [LARGE SCALE GENOMIC DNA]</scope>
    <source>
        <strain evidence="3">CECT 7956</strain>
    </source>
</reference>
<dbReference type="PANTHER" id="PTHR30543">
    <property type="entry name" value="CHROMATE REDUCTASE"/>
    <property type="match status" value="1"/>
</dbReference>
<dbReference type="EMBL" id="JBHRYQ010000001">
    <property type="protein sequence ID" value="MFC3812567.1"/>
    <property type="molecule type" value="Genomic_DNA"/>
</dbReference>